<dbReference type="AlphaFoldDB" id="A0A7D5SRK3"/>
<organism evidence="2 3">
    <name type="scientific">Halosimplex rubrum</name>
    <dbReference type="NCBI Taxonomy" id="869889"/>
    <lineage>
        <taxon>Archaea</taxon>
        <taxon>Methanobacteriati</taxon>
        <taxon>Methanobacteriota</taxon>
        <taxon>Stenosarchaea group</taxon>
        <taxon>Halobacteria</taxon>
        <taxon>Halobacteriales</taxon>
        <taxon>Haloarculaceae</taxon>
        <taxon>Halosimplex</taxon>
    </lineage>
</organism>
<name>A0A7D5SRK3_9EURY</name>
<dbReference type="Proteomes" id="UP000509667">
    <property type="component" value="Chromosome"/>
</dbReference>
<keyword evidence="1" id="KW-1133">Transmembrane helix</keyword>
<dbReference type="EMBL" id="CP058910">
    <property type="protein sequence ID" value="QLH78687.1"/>
    <property type="molecule type" value="Genomic_DNA"/>
</dbReference>
<feature type="transmembrane region" description="Helical" evidence="1">
    <location>
        <begin position="61"/>
        <end position="81"/>
    </location>
</feature>
<dbReference type="RefSeq" id="WP_179908566.1">
    <property type="nucleotide sequence ID" value="NZ_CP058910.1"/>
</dbReference>
<evidence type="ECO:0000256" key="1">
    <source>
        <dbReference type="SAM" id="Phobius"/>
    </source>
</evidence>
<proteinExistence type="predicted"/>
<accession>A0A7D5SRK3</accession>
<protein>
    <submittedName>
        <fullName evidence="2">Uncharacterized protein</fullName>
    </submittedName>
</protein>
<dbReference type="KEGG" id="hrr:HZS55_15935"/>
<reference evidence="2 3" key="1">
    <citation type="submission" date="2020-07" db="EMBL/GenBank/DDBJ databases">
        <title>Halosimplex pelagicum sp. nov. and Halosimplex rubrum sp. nov., isolated from salted brown alga Laminaria, and emended description of the genus Halosimplex.</title>
        <authorList>
            <person name="Cui H."/>
        </authorList>
    </citation>
    <scope>NUCLEOTIDE SEQUENCE [LARGE SCALE GENOMIC DNA]</scope>
    <source>
        <strain evidence="2 3">R27</strain>
    </source>
</reference>
<keyword evidence="1" id="KW-0812">Transmembrane</keyword>
<gene>
    <name evidence="2" type="ORF">HZS55_15935</name>
</gene>
<dbReference type="GeneID" id="56079384"/>
<evidence type="ECO:0000313" key="3">
    <source>
        <dbReference type="Proteomes" id="UP000509667"/>
    </source>
</evidence>
<evidence type="ECO:0000313" key="2">
    <source>
        <dbReference type="EMBL" id="QLH78687.1"/>
    </source>
</evidence>
<sequence>MATSNSPSLKQELRDCNETLDSYLRSHVGMTLKTYKLIKAVTQLVGAAAGIYAMRLGAPPLAAFALVAIIISGPEALEYLINDAEA</sequence>
<keyword evidence="1" id="KW-0472">Membrane</keyword>
<keyword evidence="3" id="KW-1185">Reference proteome</keyword>
<dbReference type="OrthoDB" id="199374at2157"/>